<keyword evidence="2" id="KW-1185">Reference proteome</keyword>
<dbReference type="Proteomes" id="UP000298652">
    <property type="component" value="Chromosome 4"/>
</dbReference>
<gene>
    <name evidence="1" type="ORF">SEVIR_4G214901v2</name>
</gene>
<accession>A0A4V6D8H4</accession>
<proteinExistence type="predicted"/>
<dbReference type="Gramene" id="TKW22216">
    <property type="protein sequence ID" value="TKW22216"/>
    <property type="gene ID" value="SEVIR_4G214901v2"/>
</dbReference>
<name>A0A4V6D8H4_SETVI</name>
<dbReference type="EMBL" id="CM016555">
    <property type="protein sequence ID" value="TKW22216.1"/>
    <property type="molecule type" value="Genomic_DNA"/>
</dbReference>
<organism evidence="1 2">
    <name type="scientific">Setaria viridis</name>
    <name type="common">Green bristlegrass</name>
    <name type="synonym">Setaria italica subsp. viridis</name>
    <dbReference type="NCBI Taxonomy" id="4556"/>
    <lineage>
        <taxon>Eukaryota</taxon>
        <taxon>Viridiplantae</taxon>
        <taxon>Streptophyta</taxon>
        <taxon>Embryophyta</taxon>
        <taxon>Tracheophyta</taxon>
        <taxon>Spermatophyta</taxon>
        <taxon>Magnoliopsida</taxon>
        <taxon>Liliopsida</taxon>
        <taxon>Poales</taxon>
        <taxon>Poaceae</taxon>
        <taxon>PACMAD clade</taxon>
        <taxon>Panicoideae</taxon>
        <taxon>Panicodae</taxon>
        <taxon>Paniceae</taxon>
        <taxon>Cenchrinae</taxon>
        <taxon>Setaria</taxon>
    </lineage>
</organism>
<reference evidence="1" key="1">
    <citation type="submission" date="2019-03" db="EMBL/GenBank/DDBJ databases">
        <title>WGS assembly of Setaria viridis.</title>
        <authorList>
            <person name="Huang P."/>
            <person name="Jenkins J."/>
            <person name="Grimwood J."/>
            <person name="Barry K."/>
            <person name="Healey A."/>
            <person name="Mamidi S."/>
            <person name="Sreedasyam A."/>
            <person name="Shu S."/>
            <person name="Feldman M."/>
            <person name="Wu J."/>
            <person name="Yu Y."/>
            <person name="Chen C."/>
            <person name="Johnson J."/>
            <person name="Rokhsar D."/>
            <person name="Baxter I."/>
            <person name="Schmutz J."/>
            <person name="Brutnell T."/>
            <person name="Kellogg E."/>
        </authorList>
    </citation>
    <scope>NUCLEOTIDE SEQUENCE [LARGE SCALE GENOMIC DNA]</scope>
</reference>
<evidence type="ECO:0000313" key="1">
    <source>
        <dbReference type="EMBL" id="TKW22216.1"/>
    </source>
</evidence>
<dbReference type="AlphaFoldDB" id="A0A4V6D8H4"/>
<evidence type="ECO:0000313" key="2">
    <source>
        <dbReference type="Proteomes" id="UP000298652"/>
    </source>
</evidence>
<sequence length="120" mass="12565">MSMLQEVIRSVEDPAVPSGSGGVPSSTSTGGVLALIDVAKANQVGAPGTTLGAAPEPHVVKSDEGPVLELPSELEFWRATQSFQIYMTELKGILGPSRSEMTLCSSWHNWSKSAAVSLNP</sequence>
<protein>
    <submittedName>
        <fullName evidence="1">Uncharacterized protein</fullName>
    </submittedName>
</protein>